<reference evidence="3" key="2">
    <citation type="submission" date="2017-11" db="EMBL/GenBank/DDBJ databases">
        <title>Candida auris genome assembly and annotation.</title>
        <authorList>
            <person name="Munoz J.F."/>
            <person name="Gade L.G."/>
            <person name="Chow N.A."/>
            <person name="Litvintseva A.P."/>
            <person name="Loparev V.N."/>
            <person name="Cuomo C.A."/>
        </authorList>
    </citation>
    <scope>NUCLEOTIDE SEQUENCE</scope>
    <source>
        <strain evidence="3">B8441</strain>
    </source>
</reference>
<dbReference type="SUPFAM" id="SSF54236">
    <property type="entry name" value="Ubiquitin-like"/>
    <property type="match status" value="1"/>
</dbReference>
<dbReference type="Proteomes" id="UP000825438">
    <property type="component" value="Chromosome II"/>
</dbReference>
<evidence type="ECO:0000313" key="3">
    <source>
        <dbReference type="EMBL" id="PIS58787.1"/>
    </source>
</evidence>
<dbReference type="Gene3D" id="3.10.20.90">
    <property type="entry name" value="Phosphatidylinositol 3-kinase Catalytic Subunit, Chain A, domain 1"/>
    <property type="match status" value="1"/>
</dbReference>
<dbReference type="VEuPathDB" id="FungiDB:QG37_02547"/>
<evidence type="ECO:0000259" key="2">
    <source>
        <dbReference type="Pfam" id="PF11976"/>
    </source>
</evidence>
<dbReference type="OMA" id="KRIECEV"/>
<dbReference type="VEuPathDB" id="FungiDB:CJI96_0000966"/>
<dbReference type="EMBL" id="PEKT02000001">
    <property type="protein sequence ID" value="PIS58787.1"/>
    <property type="molecule type" value="Genomic_DNA"/>
</dbReference>
<dbReference type="InterPro" id="IPR022617">
    <property type="entry name" value="Rad60/SUMO-like_dom"/>
</dbReference>
<proteinExistence type="predicted"/>
<gene>
    <name evidence="3" type="ORF">B9J08_000240</name>
    <name evidence="4" type="ORF">CA7LBN_001905</name>
</gene>
<feature type="region of interest" description="Disordered" evidence="1">
    <location>
        <begin position="1"/>
        <end position="153"/>
    </location>
</feature>
<feature type="compositionally biased region" description="Basic residues" evidence="1">
    <location>
        <begin position="1"/>
        <end position="11"/>
    </location>
</feature>
<dbReference type="VEuPathDB" id="FungiDB:B9J08_000240"/>
<dbReference type="STRING" id="498019.A0A2H1A7D9"/>
<dbReference type="VEuPathDB" id="FungiDB:CJI97_000241"/>
<dbReference type="InterPro" id="IPR029071">
    <property type="entry name" value="Ubiquitin-like_domsf"/>
</dbReference>
<dbReference type="VEuPathDB" id="FungiDB:CJJ09_002212"/>
<reference evidence="3" key="1">
    <citation type="journal article" date="2017" name="Clin. Infect. Dis.">
        <title>Simultaneous emergence of multidrug-resistant Candida auris on 3 continents confirmed by whole-genome sequencing and epidemiological analyses.</title>
        <authorList>
            <person name="Lockhart S.R."/>
            <person name="Etienne K.A."/>
            <person name="Vallabhaneni S."/>
            <person name="Farooqi J."/>
            <person name="Chowdhary A."/>
            <person name="Govender N.P."/>
            <person name="Colombo A.L."/>
            <person name="Calvo B."/>
            <person name="Cuomo C.A."/>
            <person name="Desjardins C.A."/>
            <person name="Berkow E.L."/>
            <person name="Castanheira M."/>
            <person name="Magobo R.E."/>
            <person name="Jabeen K."/>
            <person name="Asghar R.J."/>
            <person name="Meis J.F."/>
            <person name="Jackson B."/>
            <person name="Chiller T."/>
            <person name="Litvintseva A.P."/>
        </authorList>
    </citation>
    <scope>NUCLEOTIDE SEQUENCE [LARGE SCALE GENOMIC DNA]</scope>
    <source>
        <strain evidence="3">B8441</strain>
    </source>
</reference>
<reference evidence="4" key="3">
    <citation type="submission" date="2021-06" db="EMBL/GenBank/DDBJ databases">
        <title>Candida auris outbreak in lebanese hospital.</title>
        <authorList>
            <person name="Finianos M."/>
        </authorList>
    </citation>
    <scope>NUCLEOTIDE SEQUENCE</scope>
    <source>
        <strain evidence="4">CA7LBN</strain>
    </source>
</reference>
<protein>
    <recommendedName>
        <fullName evidence="2">Rad60/SUMO-like domain-containing protein</fullName>
    </recommendedName>
</protein>
<feature type="domain" description="Rad60/SUMO-like" evidence="2">
    <location>
        <begin position="315"/>
        <end position="386"/>
    </location>
</feature>
<dbReference type="EMBL" id="CP076750">
    <property type="protein sequence ID" value="QWW23104.1"/>
    <property type="molecule type" value="Genomic_DNA"/>
</dbReference>
<accession>A0A2H1A7D9</accession>
<organism evidence="3">
    <name type="scientific">Candidozyma auris</name>
    <name type="common">Yeast</name>
    <name type="synonym">Candida auris</name>
    <dbReference type="NCBI Taxonomy" id="498019"/>
    <lineage>
        <taxon>Eukaryota</taxon>
        <taxon>Fungi</taxon>
        <taxon>Dikarya</taxon>
        <taxon>Ascomycota</taxon>
        <taxon>Saccharomycotina</taxon>
        <taxon>Pichiomycetes</taxon>
        <taxon>Metschnikowiaceae</taxon>
        <taxon>Candidozyma</taxon>
    </lineage>
</organism>
<feature type="compositionally biased region" description="Polar residues" evidence="1">
    <location>
        <begin position="71"/>
        <end position="83"/>
    </location>
</feature>
<feature type="compositionally biased region" description="Acidic residues" evidence="1">
    <location>
        <begin position="125"/>
        <end position="153"/>
    </location>
</feature>
<dbReference type="Pfam" id="PF11976">
    <property type="entry name" value="Rad60-SLD"/>
    <property type="match status" value="1"/>
</dbReference>
<sequence length="387" mass="43981">MASPEKKKKPKRFFDDDDDDFFVMKPKKTKNPTVKPEEVKVEKPKETSDTNITIKRRAEYPPKSPLPPESNKMNSPSRPTAEQSKAEIPTSDDFGESFHTAQAASDTEEIFEVPRPSTAATEPIEIIEDGEDSDGEDSDGEDSDGEDSDGEFEELIKKHAAKNSDGREASRQYEITVTSKLGVEEKHKITCFGEETFSTVMERLKSQAAVQFVPFRLRGGYLIWIEGRSELKPFFRPSTLRIPEPSKPNEKTPINCLYVPESARKNFEEIYEEFSRTREAELEVSDDEDIEIVACKNGEDEKEEDLEKKSEYFVVGLKGKDNKRVEAEVGPQTKIRALLEHYLKTKGIDEKSVTRARLVFDDEDLNLDGVVGDTELEEDFEVQVYIN</sequence>
<name>A0A2H1A7D9_CANAR</name>
<feature type="compositionally biased region" description="Basic and acidic residues" evidence="1">
    <location>
        <begin position="35"/>
        <end position="48"/>
    </location>
</feature>
<evidence type="ECO:0000256" key="1">
    <source>
        <dbReference type="SAM" id="MobiDB-lite"/>
    </source>
</evidence>
<evidence type="ECO:0000313" key="4">
    <source>
        <dbReference type="EMBL" id="QWW23104.1"/>
    </source>
</evidence>
<dbReference type="AlphaFoldDB" id="A0A2H1A7D9"/>
<dbReference type="VEuPathDB" id="FungiDB:CJJ07_001643"/>